<dbReference type="EMBL" id="CP141531">
    <property type="protein sequence ID" value="WRO08102.1"/>
    <property type="molecule type" value="Genomic_DNA"/>
</dbReference>
<dbReference type="NCBIfam" id="TIGR00250">
    <property type="entry name" value="RNAse_H_YqgF"/>
    <property type="match status" value="1"/>
</dbReference>
<evidence type="ECO:0000259" key="6">
    <source>
        <dbReference type="SMART" id="SM00732"/>
    </source>
</evidence>
<comment type="similarity">
    <text evidence="5">Belongs to the YqgF HJR family.</text>
</comment>
<keyword evidence="1 5" id="KW-0963">Cytoplasm</keyword>
<dbReference type="SUPFAM" id="SSF53098">
    <property type="entry name" value="Ribonuclease H-like"/>
    <property type="match status" value="1"/>
</dbReference>
<evidence type="ECO:0000256" key="5">
    <source>
        <dbReference type="HAMAP-Rule" id="MF_00651"/>
    </source>
</evidence>
<name>A0AB38ZC01_9CHLR</name>
<comment type="function">
    <text evidence="5">Could be a nuclease involved in processing of the 5'-end of pre-16S rRNA.</text>
</comment>
<evidence type="ECO:0000256" key="2">
    <source>
        <dbReference type="ARBA" id="ARBA00022517"/>
    </source>
</evidence>
<evidence type="ECO:0000256" key="1">
    <source>
        <dbReference type="ARBA" id="ARBA00022490"/>
    </source>
</evidence>
<dbReference type="EC" id="3.1.-.-" evidence="5"/>
<evidence type="ECO:0000313" key="8">
    <source>
        <dbReference type="Proteomes" id="UP001327986"/>
    </source>
</evidence>
<dbReference type="CDD" id="cd16964">
    <property type="entry name" value="YqgF"/>
    <property type="match status" value="1"/>
</dbReference>
<evidence type="ECO:0000256" key="4">
    <source>
        <dbReference type="ARBA" id="ARBA00022801"/>
    </source>
</evidence>
<accession>A0AB38ZC01</accession>
<reference evidence="7" key="1">
    <citation type="submission" date="2023-12" db="EMBL/GenBank/DDBJ databases">
        <title>Isolation of organohalide respiring bacteria Dehalococcoides mccartyi strain GPTCE1 in groundwater collected near a chemical plant in Suzhou, China.</title>
        <authorList>
            <person name="Liu G."/>
        </authorList>
    </citation>
    <scope>NUCLEOTIDE SEQUENCE</scope>
    <source>
        <strain evidence="7">GPTCE1</strain>
    </source>
</reference>
<organism evidence="7 8">
    <name type="scientific">Dehalococcoides mccartyi</name>
    <dbReference type="NCBI Taxonomy" id="61435"/>
    <lineage>
        <taxon>Bacteria</taxon>
        <taxon>Bacillati</taxon>
        <taxon>Chloroflexota</taxon>
        <taxon>Dehalococcoidia</taxon>
        <taxon>Dehalococcoidales</taxon>
        <taxon>Dehalococcoidaceae</taxon>
        <taxon>Dehalococcoides</taxon>
    </lineage>
</organism>
<keyword evidence="3 5" id="KW-0540">Nuclease</keyword>
<dbReference type="PANTHER" id="PTHR33317:SF4">
    <property type="entry name" value="POLYNUCLEOTIDYL TRANSFERASE, RIBONUCLEASE H-LIKE SUPERFAMILY PROTEIN"/>
    <property type="match status" value="1"/>
</dbReference>
<protein>
    <recommendedName>
        <fullName evidence="5">Putative pre-16S rRNA nuclease</fullName>
        <ecNumber evidence="5">3.1.-.-</ecNumber>
    </recommendedName>
</protein>
<evidence type="ECO:0000256" key="3">
    <source>
        <dbReference type="ARBA" id="ARBA00022722"/>
    </source>
</evidence>
<dbReference type="InterPro" id="IPR006641">
    <property type="entry name" value="YqgF/RNaseH-like_dom"/>
</dbReference>
<dbReference type="InterPro" id="IPR005227">
    <property type="entry name" value="YqgF"/>
</dbReference>
<dbReference type="PANTHER" id="PTHR33317">
    <property type="entry name" value="POLYNUCLEOTIDYL TRANSFERASE, RIBONUCLEASE H-LIKE SUPERFAMILY PROTEIN"/>
    <property type="match status" value="1"/>
</dbReference>
<dbReference type="RefSeq" id="WP_080775283.1">
    <property type="nucleotide sequence ID" value="NZ_CP141531.1"/>
</dbReference>
<dbReference type="InterPro" id="IPR012337">
    <property type="entry name" value="RNaseH-like_sf"/>
</dbReference>
<keyword evidence="2 5" id="KW-0690">Ribosome biogenesis</keyword>
<dbReference type="GO" id="GO:0004518">
    <property type="term" value="F:nuclease activity"/>
    <property type="evidence" value="ECO:0007669"/>
    <property type="project" value="UniProtKB-KW"/>
</dbReference>
<gene>
    <name evidence="7" type="primary">ruvX</name>
    <name evidence="7" type="ORF">VLL09_00250</name>
</gene>
<dbReference type="GO" id="GO:0000967">
    <property type="term" value="P:rRNA 5'-end processing"/>
    <property type="evidence" value="ECO:0007669"/>
    <property type="project" value="UniProtKB-UniRule"/>
</dbReference>
<dbReference type="Gene3D" id="3.30.420.140">
    <property type="entry name" value="YqgF/RNase H-like domain"/>
    <property type="match status" value="1"/>
</dbReference>
<proteinExistence type="inferred from homology"/>
<evidence type="ECO:0000313" key="7">
    <source>
        <dbReference type="EMBL" id="WRO08102.1"/>
    </source>
</evidence>
<sequence>MDVGDKWIGVALSDPLRILASPLVILRRDNDVKTVENIEALVKTHQPDLLVVGLPVSLNGTIGPQAEKVKAFSGLLSQSLNTEIVFRDERFSTDEARRKMNDSGKNNKTVRDDAAAAAVILQDYLDETNPPCFQP</sequence>
<dbReference type="SMART" id="SM00732">
    <property type="entry name" value="YqgFc"/>
    <property type="match status" value="1"/>
</dbReference>
<dbReference type="InterPro" id="IPR037027">
    <property type="entry name" value="YqgF/RNaseH-like_dom_sf"/>
</dbReference>
<keyword evidence="4 5" id="KW-0378">Hydrolase</keyword>
<dbReference type="HAMAP" id="MF_00651">
    <property type="entry name" value="Nuclease_YqgF"/>
    <property type="match status" value="1"/>
</dbReference>
<dbReference type="Pfam" id="PF03652">
    <property type="entry name" value="RuvX"/>
    <property type="match status" value="1"/>
</dbReference>
<dbReference type="GO" id="GO:0016788">
    <property type="term" value="F:hydrolase activity, acting on ester bonds"/>
    <property type="evidence" value="ECO:0007669"/>
    <property type="project" value="UniProtKB-UniRule"/>
</dbReference>
<dbReference type="GO" id="GO:0005829">
    <property type="term" value="C:cytosol"/>
    <property type="evidence" value="ECO:0007669"/>
    <property type="project" value="TreeGrafter"/>
</dbReference>
<feature type="domain" description="YqgF/RNase H-like" evidence="6">
    <location>
        <begin position="2"/>
        <end position="96"/>
    </location>
</feature>
<dbReference type="AlphaFoldDB" id="A0AB38ZC01"/>
<dbReference type="Proteomes" id="UP001327986">
    <property type="component" value="Chromosome"/>
</dbReference>
<comment type="subcellular location">
    <subcellularLocation>
        <location evidence="5">Cytoplasm</location>
    </subcellularLocation>
</comment>